<dbReference type="InterPro" id="IPR036291">
    <property type="entry name" value="NAD(P)-bd_dom_sf"/>
</dbReference>
<evidence type="ECO:0000256" key="1">
    <source>
        <dbReference type="ARBA" id="ARBA00004924"/>
    </source>
</evidence>
<dbReference type="InterPro" id="IPR020904">
    <property type="entry name" value="Sc_DH/Rdtase_CS"/>
</dbReference>
<sequence length="278" mass="28296">MPSTSTADSATASGGDQGKAPGRFTGKTALVTGAGQGIGAAVVAALAAEGAAVAAVDLDRVRVDATATEHRAAGAHVRAYPVDVSHGDAVERVVDQVEGDLGPIDVLVNVAGVLRAGAVVKSTDEDWLSTFAVNSDGVFFASRAVARRMVPRSSGVIITVGSNAAGVPRMEMAAYAASKAAATMFTRCLGLELAQHGIRCNVVSPGSTDTAMQRALWTGDGARRVIEGTPESFRVGIPLGRIADPADIADAVLFLASDQARHITMQNLYVDGGATLVG</sequence>
<organism evidence="10 11">
    <name type="scientific">Actinokineospora cianjurensis</name>
    <dbReference type="NCBI Taxonomy" id="585224"/>
    <lineage>
        <taxon>Bacteria</taxon>
        <taxon>Bacillati</taxon>
        <taxon>Actinomycetota</taxon>
        <taxon>Actinomycetes</taxon>
        <taxon>Pseudonocardiales</taxon>
        <taxon>Pseudonocardiaceae</taxon>
        <taxon>Actinokineospora</taxon>
    </lineage>
</organism>
<evidence type="ECO:0000256" key="3">
    <source>
        <dbReference type="ARBA" id="ARBA00023002"/>
    </source>
</evidence>
<evidence type="ECO:0000256" key="8">
    <source>
        <dbReference type="NCBIfam" id="TIGR04316"/>
    </source>
</evidence>
<comment type="catalytic activity">
    <reaction evidence="5">
        <text>(2S,3S)-2,3-dihydroxy-2,3-dihydrobenzoate + NAD(+) = 2,3-dihydroxybenzoate + NADH + H(+)</text>
        <dbReference type="Rhea" id="RHEA:23824"/>
        <dbReference type="ChEBI" id="CHEBI:15378"/>
        <dbReference type="ChEBI" id="CHEBI:36654"/>
        <dbReference type="ChEBI" id="CHEBI:57540"/>
        <dbReference type="ChEBI" id="CHEBI:57945"/>
        <dbReference type="ChEBI" id="CHEBI:58764"/>
        <dbReference type="EC" id="1.3.1.28"/>
    </reaction>
</comment>
<dbReference type="RefSeq" id="WP_121393536.1">
    <property type="nucleotide sequence ID" value="NZ_RCDD01000005.1"/>
</dbReference>
<reference evidence="10 11" key="1">
    <citation type="submission" date="2018-10" db="EMBL/GenBank/DDBJ databases">
        <title>Genomic Encyclopedia of Archaeal and Bacterial Type Strains, Phase II (KMG-II): from individual species to whole genera.</title>
        <authorList>
            <person name="Goeker M."/>
        </authorList>
    </citation>
    <scope>NUCLEOTIDE SEQUENCE [LARGE SCALE GENOMIC DNA]</scope>
    <source>
        <strain evidence="10 11">DSM 45657</strain>
    </source>
</reference>
<proteinExistence type="inferred from homology"/>
<accession>A0A421AYE2</accession>
<dbReference type="NCBIfam" id="NF006074">
    <property type="entry name" value="PRK08220.1"/>
    <property type="match status" value="1"/>
</dbReference>
<dbReference type="PANTHER" id="PTHR42760">
    <property type="entry name" value="SHORT-CHAIN DEHYDROGENASES/REDUCTASES FAMILY MEMBER"/>
    <property type="match status" value="1"/>
</dbReference>
<evidence type="ECO:0000313" key="11">
    <source>
        <dbReference type="Proteomes" id="UP000282454"/>
    </source>
</evidence>
<dbReference type="InterPro" id="IPR002347">
    <property type="entry name" value="SDR_fam"/>
</dbReference>
<dbReference type="SUPFAM" id="SSF51735">
    <property type="entry name" value="NAD(P)-binding Rossmann-fold domains"/>
    <property type="match status" value="1"/>
</dbReference>
<comment type="caution">
    <text evidence="10">The sequence shown here is derived from an EMBL/GenBank/DDBJ whole genome shotgun (WGS) entry which is preliminary data.</text>
</comment>
<dbReference type="OrthoDB" id="9803333at2"/>
<evidence type="ECO:0000256" key="6">
    <source>
        <dbReference type="ARBA" id="ARBA00066334"/>
    </source>
</evidence>
<evidence type="ECO:0000256" key="4">
    <source>
        <dbReference type="ARBA" id="ARBA00023027"/>
    </source>
</evidence>
<feature type="compositionally biased region" description="Low complexity" evidence="9">
    <location>
        <begin position="1"/>
        <end position="14"/>
    </location>
</feature>
<dbReference type="PRINTS" id="PR01397">
    <property type="entry name" value="DHBDHDRGNASE"/>
</dbReference>
<dbReference type="GO" id="GO:0016616">
    <property type="term" value="F:oxidoreductase activity, acting on the CH-OH group of donors, NAD or NADP as acceptor"/>
    <property type="evidence" value="ECO:0007669"/>
    <property type="project" value="TreeGrafter"/>
</dbReference>
<dbReference type="GO" id="GO:0019290">
    <property type="term" value="P:siderophore biosynthetic process"/>
    <property type="evidence" value="ECO:0007669"/>
    <property type="project" value="InterPro"/>
</dbReference>
<dbReference type="FunFam" id="3.40.50.720:FF:000160">
    <property type="entry name" value="2,3-dihydro-2,3-dihydroxybenzoate dehydrogenase"/>
    <property type="match status" value="1"/>
</dbReference>
<keyword evidence="11" id="KW-1185">Reference proteome</keyword>
<dbReference type="PRINTS" id="PR00080">
    <property type="entry name" value="SDRFAMILY"/>
</dbReference>
<dbReference type="EC" id="1.3.1.28" evidence="6 8"/>
<gene>
    <name evidence="10" type="ORF">CLV68_5267</name>
</gene>
<dbReference type="AlphaFoldDB" id="A0A421AYE2"/>
<keyword evidence="3" id="KW-0560">Oxidoreductase</keyword>
<dbReference type="EMBL" id="RCDD01000005">
    <property type="protein sequence ID" value="RLK54877.1"/>
    <property type="molecule type" value="Genomic_DNA"/>
</dbReference>
<dbReference type="Pfam" id="PF13561">
    <property type="entry name" value="adh_short_C2"/>
    <property type="match status" value="1"/>
</dbReference>
<dbReference type="Gene3D" id="3.40.50.720">
    <property type="entry name" value="NAD(P)-binding Rossmann-like Domain"/>
    <property type="match status" value="1"/>
</dbReference>
<dbReference type="NCBIfam" id="TIGR04316">
    <property type="entry name" value="dhbA_paeA"/>
    <property type="match status" value="1"/>
</dbReference>
<feature type="region of interest" description="Disordered" evidence="9">
    <location>
        <begin position="1"/>
        <end position="23"/>
    </location>
</feature>
<evidence type="ECO:0000313" key="10">
    <source>
        <dbReference type="EMBL" id="RLK54877.1"/>
    </source>
</evidence>
<dbReference type="GO" id="GO:0008667">
    <property type="term" value="F:2,3-dihydro-2,3-dihydroxybenzoate dehydrogenase activity"/>
    <property type="evidence" value="ECO:0007669"/>
    <property type="project" value="UniProtKB-UniRule"/>
</dbReference>
<protein>
    <recommendedName>
        <fullName evidence="7 8">2,3-dihydro-2,3-dihydroxybenzoate dehydrogenase</fullName>
        <ecNumber evidence="6 8">1.3.1.28</ecNumber>
    </recommendedName>
</protein>
<keyword evidence="4" id="KW-0520">NAD</keyword>
<name>A0A421AYE2_9PSEU</name>
<evidence type="ECO:0000256" key="9">
    <source>
        <dbReference type="SAM" id="MobiDB-lite"/>
    </source>
</evidence>
<dbReference type="InterPro" id="IPR003560">
    <property type="entry name" value="DHB_DH"/>
</dbReference>
<evidence type="ECO:0000256" key="7">
    <source>
        <dbReference type="ARBA" id="ARBA00067530"/>
    </source>
</evidence>
<evidence type="ECO:0000256" key="2">
    <source>
        <dbReference type="ARBA" id="ARBA00006484"/>
    </source>
</evidence>
<comment type="pathway">
    <text evidence="1">Siderophore biosynthesis.</text>
</comment>
<comment type="similarity">
    <text evidence="2">Belongs to the short-chain dehydrogenases/reductases (SDR) family.</text>
</comment>
<dbReference type="PROSITE" id="PS00061">
    <property type="entry name" value="ADH_SHORT"/>
    <property type="match status" value="1"/>
</dbReference>
<dbReference type="Proteomes" id="UP000282454">
    <property type="component" value="Unassembled WGS sequence"/>
</dbReference>
<evidence type="ECO:0000256" key="5">
    <source>
        <dbReference type="ARBA" id="ARBA00052874"/>
    </source>
</evidence>
<dbReference type="PANTHER" id="PTHR42760:SF115">
    <property type="entry name" value="3-OXOACYL-[ACYL-CARRIER-PROTEIN] REDUCTASE FABG"/>
    <property type="match status" value="1"/>
</dbReference>